<comment type="similarity">
    <text evidence="3">Belongs to the Nudix hydrolase family. PCD1 subfamily.</text>
</comment>
<evidence type="ECO:0000256" key="7">
    <source>
        <dbReference type="ARBA" id="ARBA00023211"/>
    </source>
</evidence>
<sequence>MTINLQIDRSVAGPAGPDAQRYTVSVEFTRRAAQVLRRWDAGYAPANGDDAQAAVLVPLFFKHGMPHLLLTKRASHLRRHRGEVAFPGGRRDPHDTSPVMTALREAHEEIGLPAEQVLVIGLLDPFETNTGFQITPVVGIIPYPIAFQLDHSETECLIEVPLPVIARTEARETRQFLVNNRLRSVYFFHYAERDPIWGASGYIVQRFLDVVYPLVIADLAGEAVL</sequence>
<evidence type="ECO:0000256" key="5">
    <source>
        <dbReference type="ARBA" id="ARBA00022801"/>
    </source>
</evidence>
<evidence type="ECO:0000256" key="4">
    <source>
        <dbReference type="ARBA" id="ARBA00022723"/>
    </source>
</evidence>
<protein>
    <submittedName>
        <fullName evidence="9">CoA pyrophosphatase</fullName>
    </submittedName>
</protein>
<name>A0ABX8B5W7_9BACT</name>
<dbReference type="InterPro" id="IPR015797">
    <property type="entry name" value="NUDIX_hydrolase-like_dom_sf"/>
</dbReference>
<evidence type="ECO:0000313" key="10">
    <source>
        <dbReference type="Proteomes" id="UP000676506"/>
    </source>
</evidence>
<proteinExistence type="inferred from homology"/>
<dbReference type="CDD" id="cd03426">
    <property type="entry name" value="NUDIX_CoAse_Nudt7"/>
    <property type="match status" value="1"/>
</dbReference>
<dbReference type="NCBIfam" id="NF007980">
    <property type="entry name" value="PRK10707.1"/>
    <property type="match status" value="1"/>
</dbReference>
<keyword evidence="10" id="KW-1185">Reference proteome</keyword>
<comment type="cofactor">
    <cofactor evidence="1">
        <name>Mn(2+)</name>
        <dbReference type="ChEBI" id="CHEBI:29035"/>
    </cofactor>
</comment>
<evidence type="ECO:0000256" key="6">
    <source>
        <dbReference type="ARBA" id="ARBA00022842"/>
    </source>
</evidence>
<dbReference type="Gene3D" id="3.90.79.10">
    <property type="entry name" value="Nucleoside Triphosphate Pyrophosphohydrolase"/>
    <property type="match status" value="1"/>
</dbReference>
<dbReference type="Pfam" id="PF00293">
    <property type="entry name" value="NUDIX"/>
    <property type="match status" value="1"/>
</dbReference>
<evidence type="ECO:0000256" key="1">
    <source>
        <dbReference type="ARBA" id="ARBA00001936"/>
    </source>
</evidence>
<evidence type="ECO:0000256" key="3">
    <source>
        <dbReference type="ARBA" id="ARBA00006506"/>
    </source>
</evidence>
<gene>
    <name evidence="9" type="ORF">J8C06_08345</name>
</gene>
<reference evidence="9 10" key="1">
    <citation type="submission" date="2021-03" db="EMBL/GenBank/DDBJ databases">
        <title>Genomic and phenotypic characterization of Chloracidobacterium isolates provides evidence for multiple species.</title>
        <authorList>
            <person name="Saini M.K."/>
            <person name="Costas A.M.G."/>
            <person name="Tank M."/>
            <person name="Bryant D.A."/>
        </authorList>
    </citation>
    <scope>NUCLEOTIDE SEQUENCE [LARGE SCALE GENOMIC DNA]</scope>
    <source>
        <strain evidence="9 10">BV2-C</strain>
    </source>
</reference>
<feature type="domain" description="Nudix hydrolase" evidence="8">
    <location>
        <begin position="50"/>
        <end position="182"/>
    </location>
</feature>
<dbReference type="PANTHER" id="PTHR12992">
    <property type="entry name" value="NUDIX HYDROLASE"/>
    <property type="match status" value="1"/>
</dbReference>
<dbReference type="PROSITE" id="PS01293">
    <property type="entry name" value="NUDIX_COA"/>
    <property type="match status" value="1"/>
</dbReference>
<dbReference type="PANTHER" id="PTHR12992:SF11">
    <property type="entry name" value="MITOCHONDRIAL COENZYME A DIPHOSPHATASE NUDT8"/>
    <property type="match status" value="1"/>
</dbReference>
<dbReference type="InterPro" id="IPR000059">
    <property type="entry name" value="NUDIX_hydrolase_NudL_CS"/>
</dbReference>
<dbReference type="Proteomes" id="UP000676506">
    <property type="component" value="Chromosome 1"/>
</dbReference>
<dbReference type="InterPro" id="IPR045121">
    <property type="entry name" value="CoAse"/>
</dbReference>
<accession>A0ABX8B5W7</accession>
<organism evidence="9 10">
    <name type="scientific">Chloracidobacterium validum</name>
    <dbReference type="NCBI Taxonomy" id="2821543"/>
    <lineage>
        <taxon>Bacteria</taxon>
        <taxon>Pseudomonadati</taxon>
        <taxon>Acidobacteriota</taxon>
        <taxon>Terriglobia</taxon>
        <taxon>Terriglobales</taxon>
        <taxon>Acidobacteriaceae</taxon>
        <taxon>Chloracidobacterium</taxon>
    </lineage>
</organism>
<evidence type="ECO:0000259" key="8">
    <source>
        <dbReference type="PROSITE" id="PS51462"/>
    </source>
</evidence>
<dbReference type="EMBL" id="CP072648">
    <property type="protein sequence ID" value="QUW02364.1"/>
    <property type="molecule type" value="Genomic_DNA"/>
</dbReference>
<keyword evidence="5" id="KW-0378">Hydrolase</keyword>
<keyword evidence="6" id="KW-0460">Magnesium</keyword>
<keyword evidence="7" id="KW-0464">Manganese</keyword>
<dbReference type="InterPro" id="IPR000086">
    <property type="entry name" value="NUDIX_hydrolase_dom"/>
</dbReference>
<dbReference type="PROSITE" id="PS51462">
    <property type="entry name" value="NUDIX"/>
    <property type="match status" value="1"/>
</dbReference>
<keyword evidence="4" id="KW-0479">Metal-binding</keyword>
<evidence type="ECO:0000313" key="9">
    <source>
        <dbReference type="EMBL" id="QUW02364.1"/>
    </source>
</evidence>
<dbReference type="RefSeq" id="WP_211428254.1">
    <property type="nucleotide sequence ID" value="NZ_CP072648.1"/>
</dbReference>
<evidence type="ECO:0000256" key="2">
    <source>
        <dbReference type="ARBA" id="ARBA00001946"/>
    </source>
</evidence>
<dbReference type="SUPFAM" id="SSF55811">
    <property type="entry name" value="Nudix"/>
    <property type="match status" value="1"/>
</dbReference>
<comment type="cofactor">
    <cofactor evidence="2">
        <name>Mg(2+)</name>
        <dbReference type="ChEBI" id="CHEBI:18420"/>
    </cofactor>
</comment>